<gene>
    <name evidence="3" type="ORF">KTT_42750</name>
</gene>
<dbReference type="Proteomes" id="UP000287352">
    <property type="component" value="Unassembled WGS sequence"/>
</dbReference>
<sequence>MTQLTRDLDVRDPAISPNGKLIAFIIHYKDYSDLAYLPATGGQPTVILSGSGQYRPNPNSDAPMSTHHWFAQPTWAPDGQHLLVLSDKEKATWDPQIVNYKSFILDLQLFSLPLSATSLEDLQPVAYANIGDGGLRDPSYRPGHADQVLYTGFKYDATGTNQEGLINLEDANAIMLDKKLHPWHPTYHPGEGNEIDPAVALTPEMADLVNMEPSFAPDGNNLIYVRRESSTSMSLYTMPVAEGVTSDPNNPLFDPNSDSNKQKGLAPYNQSSKLLSGMYLSQPVWSPDGRQIAYYSYDHTTFNLWIATLSPGSQPGSYTLKKGSAIQLTDTNGDLDADSRPCWVAG</sequence>
<dbReference type="PANTHER" id="PTHR36842">
    <property type="entry name" value="PROTEIN TOLB HOMOLOG"/>
    <property type="match status" value="1"/>
</dbReference>
<dbReference type="Gene3D" id="2.120.10.30">
    <property type="entry name" value="TolB, C-terminal domain"/>
    <property type="match status" value="2"/>
</dbReference>
<dbReference type="AlphaFoldDB" id="A0A402A5U6"/>
<evidence type="ECO:0008006" key="5">
    <source>
        <dbReference type="Google" id="ProtNLM"/>
    </source>
</evidence>
<evidence type="ECO:0000256" key="1">
    <source>
        <dbReference type="ARBA" id="ARBA00009820"/>
    </source>
</evidence>
<comment type="similarity">
    <text evidence="1">Belongs to the TolB family.</text>
</comment>
<keyword evidence="4" id="KW-1185">Reference proteome</keyword>
<organism evidence="3 4">
    <name type="scientific">Tengunoibacter tsumagoiensis</name>
    <dbReference type="NCBI Taxonomy" id="2014871"/>
    <lineage>
        <taxon>Bacteria</taxon>
        <taxon>Bacillati</taxon>
        <taxon>Chloroflexota</taxon>
        <taxon>Ktedonobacteria</taxon>
        <taxon>Ktedonobacterales</taxon>
        <taxon>Dictyobacteraceae</taxon>
        <taxon>Tengunoibacter</taxon>
    </lineage>
</organism>
<feature type="region of interest" description="Disordered" evidence="2">
    <location>
        <begin position="246"/>
        <end position="267"/>
    </location>
</feature>
<name>A0A402A5U6_9CHLR</name>
<evidence type="ECO:0000313" key="3">
    <source>
        <dbReference type="EMBL" id="GCE14416.1"/>
    </source>
</evidence>
<dbReference type="SUPFAM" id="SSF82171">
    <property type="entry name" value="DPP6 N-terminal domain-like"/>
    <property type="match status" value="1"/>
</dbReference>
<dbReference type="EMBL" id="BIFR01000001">
    <property type="protein sequence ID" value="GCE14416.1"/>
    <property type="molecule type" value="Genomic_DNA"/>
</dbReference>
<evidence type="ECO:0000313" key="4">
    <source>
        <dbReference type="Proteomes" id="UP000287352"/>
    </source>
</evidence>
<protein>
    <recommendedName>
        <fullName evidence="5">Dipeptidylpeptidase IV N-terminal domain-containing protein</fullName>
    </recommendedName>
</protein>
<dbReference type="PANTHER" id="PTHR36842:SF1">
    <property type="entry name" value="PROTEIN TOLB"/>
    <property type="match status" value="1"/>
</dbReference>
<evidence type="ECO:0000256" key="2">
    <source>
        <dbReference type="SAM" id="MobiDB-lite"/>
    </source>
</evidence>
<proteinExistence type="inferred from homology"/>
<accession>A0A402A5U6</accession>
<comment type="caution">
    <text evidence="3">The sequence shown here is derived from an EMBL/GenBank/DDBJ whole genome shotgun (WGS) entry which is preliminary data.</text>
</comment>
<dbReference type="InterPro" id="IPR011659">
    <property type="entry name" value="WD40"/>
</dbReference>
<dbReference type="InterPro" id="IPR011042">
    <property type="entry name" value="6-blade_b-propeller_TolB-like"/>
</dbReference>
<dbReference type="Pfam" id="PF07676">
    <property type="entry name" value="PD40"/>
    <property type="match status" value="3"/>
</dbReference>
<reference evidence="4" key="1">
    <citation type="submission" date="2018-12" db="EMBL/GenBank/DDBJ databases">
        <title>Tengunoibacter tsumagoiensis gen. nov., sp. nov., Dictyobacter kobayashii sp. nov., D. alpinus sp. nov., and D. joshuensis sp. nov. and description of Dictyobacteraceae fam. nov. within the order Ktedonobacterales isolated from Tengu-no-mugimeshi.</title>
        <authorList>
            <person name="Wang C.M."/>
            <person name="Zheng Y."/>
            <person name="Sakai Y."/>
            <person name="Toyoda A."/>
            <person name="Minakuchi Y."/>
            <person name="Abe K."/>
            <person name="Yokota A."/>
            <person name="Yabe S."/>
        </authorList>
    </citation>
    <scope>NUCLEOTIDE SEQUENCE [LARGE SCALE GENOMIC DNA]</scope>
    <source>
        <strain evidence="4">Uno3</strain>
    </source>
</reference>